<dbReference type="Proteomes" id="UP000265520">
    <property type="component" value="Unassembled WGS sequence"/>
</dbReference>
<keyword evidence="3" id="KW-1185">Reference proteome</keyword>
<feature type="region of interest" description="Disordered" evidence="1">
    <location>
        <begin position="1"/>
        <end position="30"/>
    </location>
</feature>
<protein>
    <submittedName>
        <fullName evidence="2">Uncharacterized protein</fullName>
    </submittedName>
</protein>
<proteinExistence type="predicted"/>
<comment type="caution">
    <text evidence="2">The sequence shown here is derived from an EMBL/GenBank/DDBJ whole genome shotgun (WGS) entry which is preliminary data.</text>
</comment>
<evidence type="ECO:0000313" key="3">
    <source>
        <dbReference type="Proteomes" id="UP000265520"/>
    </source>
</evidence>
<feature type="non-terminal residue" evidence="2">
    <location>
        <position position="30"/>
    </location>
</feature>
<evidence type="ECO:0000256" key="1">
    <source>
        <dbReference type="SAM" id="MobiDB-lite"/>
    </source>
</evidence>
<reference evidence="2 3" key="1">
    <citation type="journal article" date="2018" name="Front. Plant Sci.">
        <title>Red Clover (Trifolium pratense) and Zigzag Clover (T. medium) - A Picture of Genomic Similarities and Differences.</title>
        <authorList>
            <person name="Dluhosova J."/>
            <person name="Istvanek J."/>
            <person name="Nedelnik J."/>
            <person name="Repkova J."/>
        </authorList>
    </citation>
    <scope>NUCLEOTIDE SEQUENCE [LARGE SCALE GENOMIC DNA]</scope>
    <source>
        <strain evidence="3">cv. 10/8</strain>
        <tissue evidence="2">Leaf</tissue>
    </source>
</reference>
<dbReference type="AlphaFoldDB" id="A0A392VWC5"/>
<evidence type="ECO:0000313" key="2">
    <source>
        <dbReference type="EMBL" id="MCI91782.1"/>
    </source>
</evidence>
<organism evidence="2 3">
    <name type="scientific">Trifolium medium</name>
    <dbReference type="NCBI Taxonomy" id="97028"/>
    <lineage>
        <taxon>Eukaryota</taxon>
        <taxon>Viridiplantae</taxon>
        <taxon>Streptophyta</taxon>
        <taxon>Embryophyta</taxon>
        <taxon>Tracheophyta</taxon>
        <taxon>Spermatophyta</taxon>
        <taxon>Magnoliopsida</taxon>
        <taxon>eudicotyledons</taxon>
        <taxon>Gunneridae</taxon>
        <taxon>Pentapetalae</taxon>
        <taxon>rosids</taxon>
        <taxon>fabids</taxon>
        <taxon>Fabales</taxon>
        <taxon>Fabaceae</taxon>
        <taxon>Papilionoideae</taxon>
        <taxon>50 kb inversion clade</taxon>
        <taxon>NPAAA clade</taxon>
        <taxon>Hologalegina</taxon>
        <taxon>IRL clade</taxon>
        <taxon>Trifolieae</taxon>
        <taxon>Trifolium</taxon>
    </lineage>
</organism>
<name>A0A392VWC5_9FABA</name>
<feature type="compositionally biased region" description="Basic and acidic residues" evidence="1">
    <location>
        <begin position="19"/>
        <end position="30"/>
    </location>
</feature>
<sequence>MDRPKVYGSSQRKRASWLQREKAIESEQSL</sequence>
<accession>A0A392VWC5</accession>
<dbReference type="EMBL" id="LXQA011282271">
    <property type="protein sequence ID" value="MCI91782.1"/>
    <property type="molecule type" value="Genomic_DNA"/>
</dbReference>